<dbReference type="OrthoDB" id="9766710at2"/>
<proteinExistence type="predicted"/>
<dbReference type="SMART" id="SM00028">
    <property type="entry name" value="TPR"/>
    <property type="match status" value="6"/>
</dbReference>
<feature type="signal peptide" evidence="3">
    <location>
        <begin position="1"/>
        <end position="23"/>
    </location>
</feature>
<evidence type="ECO:0000313" key="5">
    <source>
        <dbReference type="Proteomes" id="UP000199118"/>
    </source>
</evidence>
<feature type="repeat" description="TPR" evidence="1">
    <location>
        <begin position="468"/>
        <end position="501"/>
    </location>
</feature>
<accession>A0A1H2WAI3</accession>
<feature type="repeat" description="TPR" evidence="1">
    <location>
        <begin position="399"/>
        <end position="432"/>
    </location>
</feature>
<evidence type="ECO:0000256" key="1">
    <source>
        <dbReference type="PROSITE-ProRule" id="PRU00339"/>
    </source>
</evidence>
<dbReference type="InterPro" id="IPR019734">
    <property type="entry name" value="TPR_rpt"/>
</dbReference>
<evidence type="ECO:0000313" key="4">
    <source>
        <dbReference type="EMBL" id="SDW77528.1"/>
    </source>
</evidence>
<dbReference type="InterPro" id="IPR011990">
    <property type="entry name" value="TPR-like_helical_dom_sf"/>
</dbReference>
<name>A0A1H2WAI3_9RHOB</name>
<dbReference type="PANTHER" id="PTHR12558:SF13">
    <property type="entry name" value="CELL DIVISION CYCLE PROTEIN 27 HOMOLOG"/>
    <property type="match status" value="1"/>
</dbReference>
<dbReference type="PROSITE" id="PS50005">
    <property type="entry name" value="TPR"/>
    <property type="match status" value="3"/>
</dbReference>
<organism evidence="4 5">
    <name type="scientific">Albimonas donghaensis</name>
    <dbReference type="NCBI Taxonomy" id="356660"/>
    <lineage>
        <taxon>Bacteria</taxon>
        <taxon>Pseudomonadati</taxon>
        <taxon>Pseudomonadota</taxon>
        <taxon>Alphaproteobacteria</taxon>
        <taxon>Rhodobacterales</taxon>
        <taxon>Paracoccaceae</taxon>
        <taxon>Albimonas</taxon>
    </lineage>
</organism>
<sequence>MTHRAQTVAFRAAFAALTLGIFAQEAAATSLSGAYLAGRSAAARNDYDEAARFFSAALARDPGDADLRDRAMTFKLLTGDLRGAAAIAERIAAADPVHQLAALTLVADDIASGAFDDAAERLGVDDGRMSPLVTGLLRGWAEMGRGDRDAMEAAFSALRGERAAELFGSYHLGLARAALGDADGAREALEAAFKAGAASAGRPALALGWALETLGETDRAREVYANAAPGFVEAAQELARFDRGEPPALLVSNAREGAAEALFSIATALGTERGAGVALLYARIALSLRPELQEVRVLAGRLLDSQGQHEAAIEDFRMVPRGSAIFLTAELSRADALLTLDRDDDAVIVLDALAGAHPGDLEVQLTLAQALSKAERWPEAIEAYDSAMALIDPVVRQHWSIFYRRGIAHERAGQWEQAEADFKKALELEPDQPMVLNYLGYSWVELSRNFDEAQAMIEKAVEQKPEDGYITDSLGWVLYRIGKYEEAAPHLERAVELMPTDPIINDHLGDALWMVGRKREARFQWRRAISFEPTEKDLERIRAKLDRGLDVVLKEEAAAGASAAAPEADPATPSANGG</sequence>
<dbReference type="Gene3D" id="1.25.40.10">
    <property type="entry name" value="Tetratricopeptide repeat domain"/>
    <property type="match status" value="2"/>
</dbReference>
<feature type="chain" id="PRO_5011467497" evidence="3">
    <location>
        <begin position="24"/>
        <end position="578"/>
    </location>
</feature>
<dbReference type="SUPFAM" id="SSF48452">
    <property type="entry name" value="TPR-like"/>
    <property type="match status" value="3"/>
</dbReference>
<dbReference type="Proteomes" id="UP000199118">
    <property type="component" value="Unassembled WGS sequence"/>
</dbReference>
<protein>
    <submittedName>
        <fullName evidence="4">Tetratricopeptide repeat-containing protein</fullName>
    </submittedName>
</protein>
<feature type="region of interest" description="Disordered" evidence="2">
    <location>
        <begin position="558"/>
        <end position="578"/>
    </location>
</feature>
<dbReference type="RefSeq" id="WP_092680582.1">
    <property type="nucleotide sequence ID" value="NZ_FNMZ01000002.1"/>
</dbReference>
<dbReference type="AlphaFoldDB" id="A0A1H2WAI3"/>
<dbReference type="EMBL" id="FNMZ01000002">
    <property type="protein sequence ID" value="SDW77528.1"/>
    <property type="molecule type" value="Genomic_DNA"/>
</dbReference>
<evidence type="ECO:0000256" key="2">
    <source>
        <dbReference type="SAM" id="MobiDB-lite"/>
    </source>
</evidence>
<evidence type="ECO:0000256" key="3">
    <source>
        <dbReference type="SAM" id="SignalP"/>
    </source>
</evidence>
<dbReference type="Pfam" id="PF00515">
    <property type="entry name" value="TPR_1"/>
    <property type="match status" value="1"/>
</dbReference>
<dbReference type="PROSITE" id="PS50293">
    <property type="entry name" value="TPR_REGION"/>
    <property type="match status" value="1"/>
</dbReference>
<gene>
    <name evidence="4" type="ORF">SAMN05444336_102315</name>
</gene>
<keyword evidence="5" id="KW-1185">Reference proteome</keyword>
<dbReference type="Pfam" id="PF13432">
    <property type="entry name" value="TPR_16"/>
    <property type="match status" value="3"/>
</dbReference>
<dbReference type="STRING" id="356660.SAMN05444336_102315"/>
<keyword evidence="3" id="KW-0732">Signal</keyword>
<keyword evidence="1" id="KW-0802">TPR repeat</keyword>
<feature type="repeat" description="TPR" evidence="1">
    <location>
        <begin position="31"/>
        <end position="64"/>
    </location>
</feature>
<reference evidence="4 5" key="1">
    <citation type="submission" date="2016-10" db="EMBL/GenBank/DDBJ databases">
        <authorList>
            <person name="de Groot N.N."/>
        </authorList>
    </citation>
    <scope>NUCLEOTIDE SEQUENCE [LARGE SCALE GENOMIC DNA]</scope>
    <source>
        <strain evidence="4 5">DSM 17890</strain>
    </source>
</reference>
<dbReference type="PANTHER" id="PTHR12558">
    <property type="entry name" value="CELL DIVISION CYCLE 16,23,27"/>
    <property type="match status" value="1"/>
</dbReference>